<dbReference type="EMBL" id="JAINUG010000273">
    <property type="protein sequence ID" value="KAJ8384347.1"/>
    <property type="molecule type" value="Genomic_DNA"/>
</dbReference>
<feature type="compositionally biased region" description="Basic and acidic residues" evidence="1">
    <location>
        <begin position="17"/>
        <end position="28"/>
    </location>
</feature>
<gene>
    <name evidence="2" type="ORF">AAFF_G00206000</name>
</gene>
<sequence length="103" mass="11786">MEMEMERWGETTQSESNQRHAALEEIHVPVRPPSRECPLTLRRAIDPSRRSGERERGSGLTQSRWAARLGDNFPGCPSCCWSTGCRQREGGREIESDRLQSEE</sequence>
<comment type="caution">
    <text evidence="2">The sequence shown here is derived from an EMBL/GenBank/DDBJ whole genome shotgun (WGS) entry which is preliminary data.</text>
</comment>
<evidence type="ECO:0000256" key="1">
    <source>
        <dbReference type="SAM" id="MobiDB-lite"/>
    </source>
</evidence>
<feature type="region of interest" description="Disordered" evidence="1">
    <location>
        <begin position="1"/>
        <end position="35"/>
    </location>
</feature>
<name>A0AAD7RHS9_9TELE</name>
<feature type="compositionally biased region" description="Basic and acidic residues" evidence="1">
    <location>
        <begin position="44"/>
        <end position="57"/>
    </location>
</feature>
<evidence type="ECO:0000313" key="2">
    <source>
        <dbReference type="EMBL" id="KAJ8384347.1"/>
    </source>
</evidence>
<evidence type="ECO:0000313" key="3">
    <source>
        <dbReference type="Proteomes" id="UP001221898"/>
    </source>
</evidence>
<proteinExistence type="predicted"/>
<dbReference type="Proteomes" id="UP001221898">
    <property type="component" value="Unassembled WGS sequence"/>
</dbReference>
<accession>A0AAD7RHS9</accession>
<dbReference type="AlphaFoldDB" id="A0AAD7RHS9"/>
<reference evidence="2" key="1">
    <citation type="journal article" date="2023" name="Science">
        <title>Genome structures resolve the early diversification of teleost fishes.</title>
        <authorList>
            <person name="Parey E."/>
            <person name="Louis A."/>
            <person name="Montfort J."/>
            <person name="Bouchez O."/>
            <person name="Roques C."/>
            <person name="Iampietro C."/>
            <person name="Lluch J."/>
            <person name="Castinel A."/>
            <person name="Donnadieu C."/>
            <person name="Desvignes T."/>
            <person name="Floi Bucao C."/>
            <person name="Jouanno E."/>
            <person name="Wen M."/>
            <person name="Mejri S."/>
            <person name="Dirks R."/>
            <person name="Jansen H."/>
            <person name="Henkel C."/>
            <person name="Chen W.J."/>
            <person name="Zahm M."/>
            <person name="Cabau C."/>
            <person name="Klopp C."/>
            <person name="Thompson A.W."/>
            <person name="Robinson-Rechavi M."/>
            <person name="Braasch I."/>
            <person name="Lecointre G."/>
            <person name="Bobe J."/>
            <person name="Postlethwait J.H."/>
            <person name="Berthelot C."/>
            <person name="Roest Crollius H."/>
            <person name="Guiguen Y."/>
        </authorList>
    </citation>
    <scope>NUCLEOTIDE SEQUENCE</scope>
    <source>
        <strain evidence="2">NC1722</strain>
    </source>
</reference>
<keyword evidence="3" id="KW-1185">Reference proteome</keyword>
<organism evidence="2 3">
    <name type="scientific">Aldrovandia affinis</name>
    <dbReference type="NCBI Taxonomy" id="143900"/>
    <lineage>
        <taxon>Eukaryota</taxon>
        <taxon>Metazoa</taxon>
        <taxon>Chordata</taxon>
        <taxon>Craniata</taxon>
        <taxon>Vertebrata</taxon>
        <taxon>Euteleostomi</taxon>
        <taxon>Actinopterygii</taxon>
        <taxon>Neopterygii</taxon>
        <taxon>Teleostei</taxon>
        <taxon>Notacanthiformes</taxon>
        <taxon>Halosauridae</taxon>
        <taxon>Aldrovandia</taxon>
    </lineage>
</organism>
<feature type="region of interest" description="Disordered" evidence="1">
    <location>
        <begin position="44"/>
        <end position="63"/>
    </location>
</feature>
<protein>
    <submittedName>
        <fullName evidence="2">Uncharacterized protein</fullName>
    </submittedName>
</protein>